<dbReference type="EC" id="2.1.1.103" evidence="5"/>
<gene>
    <name evidence="10" type="ORF">BDV40DRAFT_308407</name>
</gene>
<comment type="pathway">
    <text evidence="1">Phospholipid metabolism; phosphatidylcholine biosynthesis.</text>
</comment>
<evidence type="ECO:0000259" key="9">
    <source>
        <dbReference type="Pfam" id="PF13649"/>
    </source>
</evidence>
<evidence type="ECO:0000256" key="5">
    <source>
        <dbReference type="ARBA" id="ARBA00035674"/>
    </source>
</evidence>
<comment type="pathway">
    <text evidence="2">Lipid metabolism.</text>
</comment>
<dbReference type="EMBL" id="ML738597">
    <property type="protein sequence ID" value="KAE8165932.1"/>
    <property type="molecule type" value="Genomic_DNA"/>
</dbReference>
<dbReference type="PANTHER" id="PTHR44307">
    <property type="entry name" value="PHOSPHOETHANOLAMINE METHYLTRANSFERASE"/>
    <property type="match status" value="1"/>
</dbReference>
<dbReference type="SUPFAM" id="SSF53335">
    <property type="entry name" value="S-adenosyl-L-methionine-dependent methyltransferases"/>
    <property type="match status" value="1"/>
</dbReference>
<dbReference type="PANTHER" id="PTHR44307:SF2">
    <property type="entry name" value="PHOSPHOETHANOLAMINE METHYLTRANSFERASE ISOFORM X1"/>
    <property type="match status" value="1"/>
</dbReference>
<evidence type="ECO:0000313" key="11">
    <source>
        <dbReference type="Proteomes" id="UP000326950"/>
    </source>
</evidence>
<comment type="catalytic activity">
    <reaction evidence="8">
        <text>N-methylethanolamine phosphate + S-adenosyl-L-methionine = N,N-dimethylethanolamine phosphate + S-adenosyl-L-homocysteine + H(+)</text>
        <dbReference type="Rhea" id="RHEA:25321"/>
        <dbReference type="ChEBI" id="CHEBI:15378"/>
        <dbReference type="ChEBI" id="CHEBI:57781"/>
        <dbReference type="ChEBI" id="CHEBI:57856"/>
        <dbReference type="ChEBI" id="CHEBI:58641"/>
        <dbReference type="ChEBI" id="CHEBI:59789"/>
        <dbReference type="EC" id="2.1.1.103"/>
    </reaction>
    <physiologicalReaction direction="left-to-right" evidence="8">
        <dbReference type="Rhea" id="RHEA:25322"/>
    </physiologicalReaction>
</comment>
<reference evidence="10 11" key="1">
    <citation type="submission" date="2019-04" db="EMBL/GenBank/DDBJ databases">
        <title>Friends and foes A comparative genomics study of 23 Aspergillus species from section Flavi.</title>
        <authorList>
            <consortium name="DOE Joint Genome Institute"/>
            <person name="Kjaerbolling I."/>
            <person name="Vesth T."/>
            <person name="Frisvad J.C."/>
            <person name="Nybo J.L."/>
            <person name="Theobald S."/>
            <person name="Kildgaard S."/>
            <person name="Isbrandt T."/>
            <person name="Kuo A."/>
            <person name="Sato A."/>
            <person name="Lyhne E.K."/>
            <person name="Kogle M.E."/>
            <person name="Wiebenga A."/>
            <person name="Kun R.S."/>
            <person name="Lubbers R.J."/>
            <person name="Makela M.R."/>
            <person name="Barry K."/>
            <person name="Chovatia M."/>
            <person name="Clum A."/>
            <person name="Daum C."/>
            <person name="Haridas S."/>
            <person name="He G."/>
            <person name="LaButti K."/>
            <person name="Lipzen A."/>
            <person name="Mondo S."/>
            <person name="Riley R."/>
            <person name="Salamov A."/>
            <person name="Simmons B.A."/>
            <person name="Magnuson J.K."/>
            <person name="Henrissat B."/>
            <person name="Mortensen U.H."/>
            <person name="Larsen T.O."/>
            <person name="Devries R.P."/>
            <person name="Grigoriev I.V."/>
            <person name="Machida M."/>
            <person name="Baker S.E."/>
            <person name="Andersen M.R."/>
        </authorList>
    </citation>
    <scope>NUCLEOTIDE SEQUENCE [LARGE SCALE GENOMIC DNA]</scope>
    <source>
        <strain evidence="10 11">CBS 117626</strain>
    </source>
</reference>
<name>A0A5N6V4L9_ASPTM</name>
<comment type="catalytic activity">
    <reaction evidence="7">
        <text>phosphoethanolamine + S-adenosyl-L-methionine = N-methylethanolamine phosphate + S-adenosyl-L-homocysteine + H(+)</text>
        <dbReference type="Rhea" id="RHEA:20365"/>
        <dbReference type="ChEBI" id="CHEBI:15378"/>
        <dbReference type="ChEBI" id="CHEBI:57781"/>
        <dbReference type="ChEBI" id="CHEBI:57856"/>
        <dbReference type="ChEBI" id="CHEBI:58190"/>
        <dbReference type="ChEBI" id="CHEBI:59789"/>
        <dbReference type="EC" id="2.1.1.103"/>
    </reaction>
    <physiologicalReaction direction="left-to-right" evidence="7">
        <dbReference type="Rhea" id="RHEA:20366"/>
    </physiologicalReaction>
</comment>
<evidence type="ECO:0000256" key="7">
    <source>
        <dbReference type="ARBA" id="ARBA00047622"/>
    </source>
</evidence>
<dbReference type="CDD" id="cd02440">
    <property type="entry name" value="AdoMet_MTases"/>
    <property type="match status" value="1"/>
</dbReference>
<evidence type="ECO:0000313" key="10">
    <source>
        <dbReference type="EMBL" id="KAE8165932.1"/>
    </source>
</evidence>
<accession>A0A5N6V4L9</accession>
<dbReference type="Pfam" id="PF13649">
    <property type="entry name" value="Methyltransf_25"/>
    <property type="match status" value="1"/>
</dbReference>
<evidence type="ECO:0000256" key="4">
    <source>
        <dbReference type="ARBA" id="ARBA00022679"/>
    </source>
</evidence>
<evidence type="ECO:0000256" key="3">
    <source>
        <dbReference type="ARBA" id="ARBA00022603"/>
    </source>
</evidence>
<dbReference type="InterPro" id="IPR041698">
    <property type="entry name" value="Methyltransf_25"/>
</dbReference>
<feature type="domain" description="Methyltransferase" evidence="9">
    <location>
        <begin position="43"/>
        <end position="132"/>
    </location>
</feature>
<keyword evidence="3 10" id="KW-0489">Methyltransferase</keyword>
<keyword evidence="11" id="KW-1185">Reference proteome</keyword>
<dbReference type="AlphaFoldDB" id="A0A5N6V4L9"/>
<evidence type="ECO:0000256" key="6">
    <source>
        <dbReference type="ARBA" id="ARBA00047619"/>
    </source>
</evidence>
<dbReference type="OrthoDB" id="540004at2759"/>
<evidence type="ECO:0000256" key="1">
    <source>
        <dbReference type="ARBA" id="ARBA00004969"/>
    </source>
</evidence>
<comment type="catalytic activity">
    <reaction evidence="6">
        <text>N,N-dimethylethanolamine phosphate + S-adenosyl-L-methionine = phosphocholine + S-adenosyl-L-homocysteine + H(+)</text>
        <dbReference type="Rhea" id="RHEA:25325"/>
        <dbReference type="ChEBI" id="CHEBI:15378"/>
        <dbReference type="ChEBI" id="CHEBI:57856"/>
        <dbReference type="ChEBI" id="CHEBI:58641"/>
        <dbReference type="ChEBI" id="CHEBI:59789"/>
        <dbReference type="ChEBI" id="CHEBI:295975"/>
        <dbReference type="EC" id="2.1.1.103"/>
    </reaction>
    <physiologicalReaction direction="left-to-right" evidence="6">
        <dbReference type="Rhea" id="RHEA:25326"/>
    </physiologicalReaction>
</comment>
<dbReference type="InterPro" id="IPR029063">
    <property type="entry name" value="SAM-dependent_MTases_sf"/>
</dbReference>
<dbReference type="Proteomes" id="UP000326950">
    <property type="component" value="Unassembled WGS sequence"/>
</dbReference>
<dbReference type="GO" id="GO:0000234">
    <property type="term" value="F:phosphoethanolamine N-methyltransferase activity"/>
    <property type="evidence" value="ECO:0007669"/>
    <property type="project" value="UniProtKB-EC"/>
</dbReference>
<protein>
    <recommendedName>
        <fullName evidence="5">phosphoethanolamine N-methyltransferase</fullName>
        <ecNumber evidence="5">2.1.1.103</ecNumber>
    </recommendedName>
</protein>
<keyword evidence="4 10" id="KW-0808">Transferase</keyword>
<proteinExistence type="predicted"/>
<evidence type="ECO:0000256" key="2">
    <source>
        <dbReference type="ARBA" id="ARBA00005189"/>
    </source>
</evidence>
<dbReference type="Gene3D" id="3.40.50.150">
    <property type="entry name" value="Vaccinia Virus protein VP39"/>
    <property type="match status" value="1"/>
</dbReference>
<dbReference type="GO" id="GO:0032259">
    <property type="term" value="P:methylation"/>
    <property type="evidence" value="ECO:0007669"/>
    <property type="project" value="UniProtKB-KW"/>
</dbReference>
<evidence type="ECO:0000256" key="8">
    <source>
        <dbReference type="ARBA" id="ARBA00047841"/>
    </source>
</evidence>
<organism evidence="10 11">
    <name type="scientific">Aspergillus tamarii</name>
    <dbReference type="NCBI Taxonomy" id="41984"/>
    <lineage>
        <taxon>Eukaryota</taxon>
        <taxon>Fungi</taxon>
        <taxon>Dikarya</taxon>
        <taxon>Ascomycota</taxon>
        <taxon>Pezizomycotina</taxon>
        <taxon>Eurotiomycetes</taxon>
        <taxon>Eurotiomycetidae</taxon>
        <taxon>Eurotiales</taxon>
        <taxon>Aspergillaceae</taxon>
        <taxon>Aspergillus</taxon>
        <taxon>Aspergillus subgen. Circumdati</taxon>
    </lineage>
</organism>
<sequence>MPAEAEAVFNSLGARYEAAFGMDKELQRFNEFVAKSLPSRSKVLDVGCGTGKPVSHILASAGHEVHGIDISEEMVTIAGSQVSGNFQVADMRTYQPPELFDAVFAIRSLFQMPSCDMCSIAVRFSQWIKVGGYLVLGVTPSTALPPQKVTYDSTWDCAWVLDKLWMGNYVDDLFLSEQRWFQLLRESGFVIEAEPVSYLFSPAGQDQSPEAHYLLLARKVEREPLLGPYPLPRCLKPSTLKRTDNFFAPNLVSKGLERLLEDIGDSEKVLCIGKDLAYGRFQHHRTRFLGTPLEEDLPFAPGTFNTVLALWQMDNVLNMEKTIQQMTDVVGRLDSKIVIVQGGPYNEVVQLLTSVARSPPVSHQGHLLHSAMGYLARHGFGNITLHQIDAHYEFQEESHSERCAAAAKFLAGIWHHQHFQQAMITKALVDRLQLRFRNDAYMVSHGMVAIVARSSLN</sequence>